<organism evidence="2 3">
    <name type="scientific">Dreissena polymorpha</name>
    <name type="common">Zebra mussel</name>
    <name type="synonym">Mytilus polymorpha</name>
    <dbReference type="NCBI Taxonomy" id="45954"/>
    <lineage>
        <taxon>Eukaryota</taxon>
        <taxon>Metazoa</taxon>
        <taxon>Spiralia</taxon>
        <taxon>Lophotrochozoa</taxon>
        <taxon>Mollusca</taxon>
        <taxon>Bivalvia</taxon>
        <taxon>Autobranchia</taxon>
        <taxon>Heteroconchia</taxon>
        <taxon>Euheterodonta</taxon>
        <taxon>Imparidentia</taxon>
        <taxon>Neoheterodontei</taxon>
        <taxon>Myida</taxon>
        <taxon>Dreissenoidea</taxon>
        <taxon>Dreissenidae</taxon>
        <taxon>Dreissena</taxon>
    </lineage>
</organism>
<dbReference type="AlphaFoldDB" id="A0A9D4IPJ2"/>
<keyword evidence="3" id="KW-1185">Reference proteome</keyword>
<protein>
    <submittedName>
        <fullName evidence="2">Uncharacterized protein</fullName>
    </submittedName>
</protein>
<name>A0A9D4IPJ2_DREPO</name>
<proteinExistence type="predicted"/>
<evidence type="ECO:0000313" key="2">
    <source>
        <dbReference type="EMBL" id="KAH3779148.1"/>
    </source>
</evidence>
<dbReference type="EMBL" id="JAIWYP010000009">
    <property type="protein sequence ID" value="KAH3779148.1"/>
    <property type="molecule type" value="Genomic_DNA"/>
</dbReference>
<accession>A0A9D4IPJ2</accession>
<gene>
    <name evidence="2" type="ORF">DPMN_180627</name>
</gene>
<comment type="caution">
    <text evidence="2">The sequence shown here is derived from an EMBL/GenBank/DDBJ whole genome shotgun (WGS) entry which is preliminary data.</text>
</comment>
<reference evidence="2" key="2">
    <citation type="submission" date="2020-11" db="EMBL/GenBank/DDBJ databases">
        <authorList>
            <person name="McCartney M.A."/>
            <person name="Auch B."/>
            <person name="Kono T."/>
            <person name="Mallez S."/>
            <person name="Becker A."/>
            <person name="Gohl D.M."/>
            <person name="Silverstein K.A.T."/>
            <person name="Koren S."/>
            <person name="Bechman K.B."/>
            <person name="Herman A."/>
            <person name="Abrahante J.E."/>
            <person name="Garbe J."/>
        </authorList>
    </citation>
    <scope>NUCLEOTIDE SEQUENCE</scope>
    <source>
        <strain evidence="2">Duluth1</strain>
        <tissue evidence="2">Whole animal</tissue>
    </source>
</reference>
<keyword evidence="1" id="KW-1133">Transmembrane helix</keyword>
<keyword evidence="1" id="KW-0812">Transmembrane</keyword>
<feature type="transmembrane region" description="Helical" evidence="1">
    <location>
        <begin position="30"/>
        <end position="48"/>
    </location>
</feature>
<keyword evidence="1" id="KW-0472">Membrane</keyword>
<dbReference type="Proteomes" id="UP000828390">
    <property type="component" value="Unassembled WGS sequence"/>
</dbReference>
<evidence type="ECO:0000313" key="3">
    <source>
        <dbReference type="Proteomes" id="UP000828390"/>
    </source>
</evidence>
<sequence>MQNETVFNTTKSSEYSGHFHRFSYLRTTDIIILIACFGFCAILTMLVIGQRKKNRGYMESIEVEESWRSTGSLPQLPVFLKWTGPEHEL</sequence>
<reference evidence="2" key="1">
    <citation type="journal article" date="2019" name="bioRxiv">
        <title>The Genome of the Zebra Mussel, Dreissena polymorpha: A Resource for Invasive Species Research.</title>
        <authorList>
            <person name="McCartney M.A."/>
            <person name="Auch B."/>
            <person name="Kono T."/>
            <person name="Mallez S."/>
            <person name="Zhang Y."/>
            <person name="Obille A."/>
            <person name="Becker A."/>
            <person name="Abrahante J.E."/>
            <person name="Garbe J."/>
            <person name="Badalamenti J.P."/>
            <person name="Herman A."/>
            <person name="Mangelson H."/>
            <person name="Liachko I."/>
            <person name="Sullivan S."/>
            <person name="Sone E.D."/>
            <person name="Koren S."/>
            <person name="Silverstein K.A.T."/>
            <person name="Beckman K.B."/>
            <person name="Gohl D.M."/>
        </authorList>
    </citation>
    <scope>NUCLEOTIDE SEQUENCE</scope>
    <source>
        <strain evidence="2">Duluth1</strain>
        <tissue evidence="2">Whole animal</tissue>
    </source>
</reference>
<evidence type="ECO:0000256" key="1">
    <source>
        <dbReference type="SAM" id="Phobius"/>
    </source>
</evidence>